<dbReference type="PANTHER" id="PTHR45138">
    <property type="entry name" value="REGULATORY COMPONENTS OF SENSORY TRANSDUCTION SYSTEM"/>
    <property type="match status" value="1"/>
</dbReference>
<evidence type="ECO:0000256" key="1">
    <source>
        <dbReference type="SAM" id="MobiDB-lite"/>
    </source>
</evidence>
<protein>
    <submittedName>
        <fullName evidence="4">Diguanylate cyclase (GGDEF) domain-containing protein</fullName>
    </submittedName>
</protein>
<dbReference type="AlphaFoldDB" id="A0A1W2FZY5"/>
<feature type="transmembrane region" description="Helical" evidence="2">
    <location>
        <begin position="622"/>
        <end position="653"/>
    </location>
</feature>
<evidence type="ECO:0000313" key="5">
    <source>
        <dbReference type="Proteomes" id="UP000192674"/>
    </source>
</evidence>
<feature type="transmembrane region" description="Helical" evidence="2">
    <location>
        <begin position="50"/>
        <end position="71"/>
    </location>
</feature>
<dbReference type="GO" id="GO:0043709">
    <property type="term" value="P:cell adhesion involved in single-species biofilm formation"/>
    <property type="evidence" value="ECO:0007669"/>
    <property type="project" value="TreeGrafter"/>
</dbReference>
<feature type="transmembrane region" description="Helical" evidence="2">
    <location>
        <begin position="174"/>
        <end position="192"/>
    </location>
</feature>
<feature type="transmembrane region" description="Helical" evidence="2">
    <location>
        <begin position="343"/>
        <end position="362"/>
    </location>
</feature>
<dbReference type="Proteomes" id="UP000192674">
    <property type="component" value="Unassembled WGS sequence"/>
</dbReference>
<feature type="transmembrane region" description="Helical" evidence="2">
    <location>
        <begin position="249"/>
        <end position="272"/>
    </location>
</feature>
<dbReference type="InterPro" id="IPR029787">
    <property type="entry name" value="Nucleotide_cyclase"/>
</dbReference>
<evidence type="ECO:0000259" key="3">
    <source>
        <dbReference type="PROSITE" id="PS50887"/>
    </source>
</evidence>
<dbReference type="GO" id="GO:0005886">
    <property type="term" value="C:plasma membrane"/>
    <property type="evidence" value="ECO:0007669"/>
    <property type="project" value="TreeGrafter"/>
</dbReference>
<dbReference type="EMBL" id="FWXV01000024">
    <property type="protein sequence ID" value="SMD27433.1"/>
    <property type="molecule type" value="Genomic_DNA"/>
</dbReference>
<name>A0A1W2FZY5_KIBAR</name>
<feature type="transmembrane region" description="Helical" evidence="2">
    <location>
        <begin position="484"/>
        <end position="506"/>
    </location>
</feature>
<dbReference type="FunFam" id="3.30.70.270:FF:000001">
    <property type="entry name" value="Diguanylate cyclase domain protein"/>
    <property type="match status" value="1"/>
</dbReference>
<dbReference type="InterPro" id="IPR050469">
    <property type="entry name" value="Diguanylate_Cyclase"/>
</dbReference>
<feature type="transmembrane region" description="Helical" evidence="2">
    <location>
        <begin position="222"/>
        <end position="243"/>
    </location>
</feature>
<feature type="transmembrane region" description="Helical" evidence="2">
    <location>
        <begin position="590"/>
        <end position="610"/>
    </location>
</feature>
<dbReference type="CDD" id="cd01949">
    <property type="entry name" value="GGDEF"/>
    <property type="match status" value="1"/>
</dbReference>
<dbReference type="InterPro" id="IPR011701">
    <property type="entry name" value="MFS"/>
</dbReference>
<dbReference type="Gene3D" id="3.30.70.270">
    <property type="match status" value="1"/>
</dbReference>
<accession>A0A1W2FZY5</accession>
<sequence>MTDPGQVKFGQLWRLDEFRALWSAELLSVLGDQLARVALSLLVFAQTSSALLTGLTYALTFVPALLGGLLLSGLADRFPRRRVIVLTDLTRAALAGAMALPDLPLPVLWILIGVLTLASAPFKAAQLSLLPDVLGERAYQAGVALRQVGIQTAQIAGFALGGIAVAALTPQLVLLVNATTFIVSAVLVGTCVRARASARAGRVDKAGADQPEPAKRSSLVPVYLIVGLTGLFVVPEGLAAPYAGALGSAAFAVGILMAADPLGSVLGAWIAARRAVSPTLNSLLIPAFASGLPLVACIARPGLVVSALLWAVSGALSTLYLVRMQPYVVANVPNHRRGTVLGRLNTCLYASQGIAILGGGVLAEQVSVFASVAIAGALGAVLVLAITVYYRPRLRTAHAGEQRPPENNEERQSSLFRIASSWGRRGHGTPAATGEDAGTGAPPGKGSSASMRANPVGEYPSTRRSLLQVTQFTHWRLWTRPRPAAILIIGIDLVAVAATIFVGVALDPSRDDVLASTILVGLGLLAAEMSLRVERMRRHFSDTPHVNLSSVWTFSAVLLLPPALTAAVVIVLYAHLWLRIWRKMAGMHTFRVLFNIANVLLSCYISFWFAQLSPLQPFNTMAFTAINALWLGAIIAVYFVVNSAILAAVIALLRTDRSIQQLLGRLNENVLELATLCMGGLTALLLLISPWFTFLVFLPLYALHRSVLIRQYEHAATTDSKTGLLNMTSWRALAEKELERSQRNSTVFGVLMIDIDHFRQVNNEYGHLAGDEALQAVADALKQNTRSYDLCGRFGGEEFVVLLPETTSNQLLIVAERICQGIRDLEVTPSGCTEPLRGLSVSIGAAAYPTAGTTLDDVLMTADNCLFAAKNSGRDRVRTVEMV</sequence>
<dbReference type="InterPro" id="IPR043128">
    <property type="entry name" value="Rev_trsase/Diguanyl_cyclase"/>
</dbReference>
<gene>
    <name evidence="4" type="ORF">SAMN05661093_11040</name>
</gene>
<dbReference type="GO" id="GO:0052621">
    <property type="term" value="F:diguanylate cyclase activity"/>
    <property type="evidence" value="ECO:0007669"/>
    <property type="project" value="TreeGrafter"/>
</dbReference>
<evidence type="ECO:0000313" key="4">
    <source>
        <dbReference type="EMBL" id="SMD27433.1"/>
    </source>
</evidence>
<proteinExistence type="predicted"/>
<feature type="transmembrane region" description="Helical" evidence="2">
    <location>
        <begin position="368"/>
        <end position="390"/>
    </location>
</feature>
<keyword evidence="2" id="KW-0472">Membrane</keyword>
<dbReference type="GO" id="GO:1902201">
    <property type="term" value="P:negative regulation of bacterial-type flagellum-dependent cell motility"/>
    <property type="evidence" value="ECO:0007669"/>
    <property type="project" value="TreeGrafter"/>
</dbReference>
<dbReference type="NCBIfam" id="TIGR00254">
    <property type="entry name" value="GGDEF"/>
    <property type="match status" value="1"/>
</dbReference>
<keyword evidence="2" id="KW-1133">Transmembrane helix</keyword>
<dbReference type="InterPro" id="IPR036259">
    <property type="entry name" value="MFS_trans_sf"/>
</dbReference>
<dbReference type="Pfam" id="PF00990">
    <property type="entry name" value="GGDEF"/>
    <property type="match status" value="1"/>
</dbReference>
<dbReference type="SMART" id="SM00267">
    <property type="entry name" value="GGDEF"/>
    <property type="match status" value="1"/>
</dbReference>
<keyword evidence="2" id="KW-0812">Transmembrane</keyword>
<dbReference type="RefSeq" id="WP_143447274.1">
    <property type="nucleotide sequence ID" value="NZ_FWXV01000024.1"/>
</dbReference>
<dbReference type="InterPro" id="IPR000160">
    <property type="entry name" value="GGDEF_dom"/>
</dbReference>
<evidence type="ECO:0000256" key="2">
    <source>
        <dbReference type="SAM" id="Phobius"/>
    </source>
</evidence>
<dbReference type="SUPFAM" id="SSF55073">
    <property type="entry name" value="Nucleotide cyclase"/>
    <property type="match status" value="1"/>
</dbReference>
<organism evidence="4 5">
    <name type="scientific">Kibdelosporangium aridum</name>
    <dbReference type="NCBI Taxonomy" id="2030"/>
    <lineage>
        <taxon>Bacteria</taxon>
        <taxon>Bacillati</taxon>
        <taxon>Actinomycetota</taxon>
        <taxon>Actinomycetes</taxon>
        <taxon>Pseudonocardiales</taxon>
        <taxon>Pseudonocardiaceae</taxon>
        <taxon>Kibdelosporangium</taxon>
    </lineage>
</organism>
<dbReference type="GO" id="GO:0022857">
    <property type="term" value="F:transmembrane transporter activity"/>
    <property type="evidence" value="ECO:0007669"/>
    <property type="project" value="InterPro"/>
</dbReference>
<dbReference type="SUPFAM" id="SSF103473">
    <property type="entry name" value="MFS general substrate transporter"/>
    <property type="match status" value="1"/>
</dbReference>
<dbReference type="CDD" id="cd06173">
    <property type="entry name" value="MFS_MefA_like"/>
    <property type="match status" value="1"/>
</dbReference>
<dbReference type="PROSITE" id="PS50887">
    <property type="entry name" value="GGDEF"/>
    <property type="match status" value="1"/>
</dbReference>
<feature type="transmembrane region" description="Helical" evidence="2">
    <location>
        <begin position="302"/>
        <end position="322"/>
    </location>
</feature>
<dbReference type="Gene3D" id="1.20.1250.20">
    <property type="entry name" value="MFS general substrate transporter like domains"/>
    <property type="match status" value="1"/>
</dbReference>
<feature type="domain" description="GGDEF" evidence="3">
    <location>
        <begin position="746"/>
        <end position="882"/>
    </location>
</feature>
<dbReference type="PANTHER" id="PTHR45138:SF9">
    <property type="entry name" value="DIGUANYLATE CYCLASE DGCM-RELATED"/>
    <property type="match status" value="1"/>
</dbReference>
<feature type="transmembrane region" description="Helical" evidence="2">
    <location>
        <begin position="279"/>
        <end position="296"/>
    </location>
</feature>
<keyword evidence="5" id="KW-1185">Reference proteome</keyword>
<feature type="transmembrane region" description="Helical" evidence="2">
    <location>
        <begin position="673"/>
        <end position="703"/>
    </location>
</feature>
<dbReference type="OrthoDB" id="3616500at2"/>
<dbReference type="Pfam" id="PF07690">
    <property type="entry name" value="MFS_1"/>
    <property type="match status" value="1"/>
</dbReference>
<feature type="region of interest" description="Disordered" evidence="1">
    <location>
        <begin position="422"/>
        <end position="457"/>
    </location>
</feature>
<reference evidence="4 5" key="1">
    <citation type="submission" date="2017-04" db="EMBL/GenBank/DDBJ databases">
        <authorList>
            <person name="Afonso C.L."/>
            <person name="Miller P.J."/>
            <person name="Scott M.A."/>
            <person name="Spackman E."/>
            <person name="Goraichik I."/>
            <person name="Dimitrov K.M."/>
            <person name="Suarez D.L."/>
            <person name="Swayne D.E."/>
        </authorList>
    </citation>
    <scope>NUCLEOTIDE SEQUENCE [LARGE SCALE GENOMIC DNA]</scope>
    <source>
        <strain evidence="4 5">DSM 43828</strain>
    </source>
</reference>
<feature type="transmembrane region" description="Helical" evidence="2">
    <location>
        <begin position="551"/>
        <end position="578"/>
    </location>
</feature>